<reference evidence="1" key="1">
    <citation type="submission" date="2019-10" db="EMBL/GenBank/DDBJ databases">
        <authorList>
            <consortium name="DOE Joint Genome Institute"/>
            <person name="Kuo A."/>
            <person name="Miyauchi S."/>
            <person name="Kiss E."/>
            <person name="Drula E."/>
            <person name="Kohler A."/>
            <person name="Sanchez-Garcia M."/>
            <person name="Andreopoulos B."/>
            <person name="Barry K.W."/>
            <person name="Bonito G."/>
            <person name="Buee M."/>
            <person name="Carver A."/>
            <person name="Chen C."/>
            <person name="Cichocki N."/>
            <person name="Clum A."/>
            <person name="Culley D."/>
            <person name="Crous P.W."/>
            <person name="Fauchery L."/>
            <person name="Girlanda M."/>
            <person name="Hayes R."/>
            <person name="Keri Z."/>
            <person name="Labutti K."/>
            <person name="Lipzen A."/>
            <person name="Lombard V."/>
            <person name="Magnuson J."/>
            <person name="Maillard F."/>
            <person name="Morin E."/>
            <person name="Murat C."/>
            <person name="Nolan M."/>
            <person name="Ohm R."/>
            <person name="Pangilinan J."/>
            <person name="Pereira M."/>
            <person name="Perotto S."/>
            <person name="Peter M."/>
            <person name="Riley R."/>
            <person name="Sitrit Y."/>
            <person name="Stielow B."/>
            <person name="Szollosi G."/>
            <person name="Zifcakova L."/>
            <person name="Stursova M."/>
            <person name="Spatafora J.W."/>
            <person name="Tedersoo L."/>
            <person name="Vaario L.-M."/>
            <person name="Yamada A."/>
            <person name="Yan M."/>
            <person name="Wang P."/>
            <person name="Xu J."/>
            <person name="Bruns T."/>
            <person name="Baldrian P."/>
            <person name="Vilgalys R."/>
            <person name="Henrissat B."/>
            <person name="Grigoriev I.V."/>
            <person name="Hibbett D."/>
            <person name="Nagy L.G."/>
            <person name="Martin F.M."/>
        </authorList>
    </citation>
    <scope>NUCLEOTIDE SEQUENCE</scope>
    <source>
        <strain evidence="1">P2</strain>
    </source>
</reference>
<dbReference type="Proteomes" id="UP000886501">
    <property type="component" value="Unassembled WGS sequence"/>
</dbReference>
<sequence length="153" mass="16971">MSRTWSSFGISPCAILLHSGLEEVSVGEPEPHPTFSTKPHSILKSECCSIPRARIDIALIRWRCTEMSSQEPNRCIILSPVAVRRRLTLSCLSAAAFLVWIGNSRNIACYRKVIRPSYPVTTSLRRISKLDFPHNPWAGATNSASHLAVGSRN</sequence>
<reference evidence="1" key="2">
    <citation type="journal article" date="2020" name="Nat. Commun.">
        <title>Large-scale genome sequencing of mycorrhizal fungi provides insights into the early evolution of symbiotic traits.</title>
        <authorList>
            <person name="Miyauchi S."/>
            <person name="Kiss E."/>
            <person name="Kuo A."/>
            <person name="Drula E."/>
            <person name="Kohler A."/>
            <person name="Sanchez-Garcia M."/>
            <person name="Morin E."/>
            <person name="Andreopoulos B."/>
            <person name="Barry K.W."/>
            <person name="Bonito G."/>
            <person name="Buee M."/>
            <person name="Carver A."/>
            <person name="Chen C."/>
            <person name="Cichocki N."/>
            <person name="Clum A."/>
            <person name="Culley D."/>
            <person name="Crous P.W."/>
            <person name="Fauchery L."/>
            <person name="Girlanda M."/>
            <person name="Hayes R.D."/>
            <person name="Keri Z."/>
            <person name="LaButti K."/>
            <person name="Lipzen A."/>
            <person name="Lombard V."/>
            <person name="Magnuson J."/>
            <person name="Maillard F."/>
            <person name="Murat C."/>
            <person name="Nolan M."/>
            <person name="Ohm R.A."/>
            <person name="Pangilinan J."/>
            <person name="Pereira M.F."/>
            <person name="Perotto S."/>
            <person name="Peter M."/>
            <person name="Pfister S."/>
            <person name="Riley R."/>
            <person name="Sitrit Y."/>
            <person name="Stielow J.B."/>
            <person name="Szollosi G."/>
            <person name="Zifcakova L."/>
            <person name="Stursova M."/>
            <person name="Spatafora J.W."/>
            <person name="Tedersoo L."/>
            <person name="Vaario L.M."/>
            <person name="Yamada A."/>
            <person name="Yan M."/>
            <person name="Wang P."/>
            <person name="Xu J."/>
            <person name="Bruns T."/>
            <person name="Baldrian P."/>
            <person name="Vilgalys R."/>
            <person name="Dunand C."/>
            <person name="Henrissat B."/>
            <person name="Grigoriev I.V."/>
            <person name="Hibbett D."/>
            <person name="Nagy L.G."/>
            <person name="Martin F.M."/>
        </authorList>
    </citation>
    <scope>NUCLEOTIDE SEQUENCE</scope>
    <source>
        <strain evidence="1">P2</strain>
    </source>
</reference>
<name>A0ACB6Z773_THEGA</name>
<proteinExistence type="predicted"/>
<accession>A0ACB6Z773</accession>
<organism evidence="1 2">
    <name type="scientific">Thelephora ganbajun</name>
    <name type="common">Ganba fungus</name>
    <dbReference type="NCBI Taxonomy" id="370292"/>
    <lineage>
        <taxon>Eukaryota</taxon>
        <taxon>Fungi</taxon>
        <taxon>Dikarya</taxon>
        <taxon>Basidiomycota</taxon>
        <taxon>Agaricomycotina</taxon>
        <taxon>Agaricomycetes</taxon>
        <taxon>Thelephorales</taxon>
        <taxon>Thelephoraceae</taxon>
        <taxon>Thelephora</taxon>
    </lineage>
</organism>
<evidence type="ECO:0000313" key="2">
    <source>
        <dbReference type="Proteomes" id="UP000886501"/>
    </source>
</evidence>
<gene>
    <name evidence="1" type="ORF">BDM02DRAFT_498374</name>
</gene>
<comment type="caution">
    <text evidence="1">The sequence shown here is derived from an EMBL/GenBank/DDBJ whole genome shotgun (WGS) entry which is preliminary data.</text>
</comment>
<keyword evidence="2" id="KW-1185">Reference proteome</keyword>
<evidence type="ECO:0000313" key="1">
    <source>
        <dbReference type="EMBL" id="KAF9645535.1"/>
    </source>
</evidence>
<protein>
    <submittedName>
        <fullName evidence="1">Uncharacterized protein</fullName>
    </submittedName>
</protein>
<dbReference type="EMBL" id="MU118087">
    <property type="protein sequence ID" value="KAF9645535.1"/>
    <property type="molecule type" value="Genomic_DNA"/>
</dbReference>